<reference evidence="1 2" key="1">
    <citation type="submission" date="2016-10" db="EMBL/GenBank/DDBJ databases">
        <authorList>
            <person name="Cai Z."/>
        </authorList>
    </citation>
    <scope>NUCLEOTIDE SEQUENCE [LARGE SCALE GENOMIC DNA]</scope>
    <source>
        <strain evidence="1 2">CGMCC 1.10826</strain>
    </source>
</reference>
<keyword evidence="2" id="KW-1185">Reference proteome</keyword>
<accession>A0A2Y9AT89</accession>
<protein>
    <recommendedName>
        <fullName evidence="3">Alkaline phosphatase</fullName>
    </recommendedName>
</protein>
<gene>
    <name evidence="1" type="ORF">SAMN05216184_12429</name>
</gene>
<sequence length="93" mass="9743">DTAFTYGRPADVTLAGDWDGDGRDTFTVRRGATYHVNNALRGGAPDTVVTFGRAGDEVQVGDWDGNGTDTLGVRRPVGPAPVAKEVRAAAKLV</sequence>
<dbReference type="Proteomes" id="UP000250222">
    <property type="component" value="Unassembled WGS sequence"/>
</dbReference>
<evidence type="ECO:0000313" key="2">
    <source>
        <dbReference type="Proteomes" id="UP000250222"/>
    </source>
</evidence>
<dbReference type="SUPFAM" id="SSF69318">
    <property type="entry name" value="Integrin alpha N-terminal domain"/>
    <property type="match status" value="1"/>
</dbReference>
<dbReference type="InterPro" id="IPR028994">
    <property type="entry name" value="Integrin_alpha_N"/>
</dbReference>
<dbReference type="AlphaFoldDB" id="A0A2Y9AT89"/>
<proteinExistence type="predicted"/>
<evidence type="ECO:0008006" key="3">
    <source>
        <dbReference type="Google" id="ProtNLM"/>
    </source>
</evidence>
<organism evidence="1 2">
    <name type="scientific">Georgenia satyanarayanai</name>
    <dbReference type="NCBI Taxonomy" id="860221"/>
    <lineage>
        <taxon>Bacteria</taxon>
        <taxon>Bacillati</taxon>
        <taxon>Actinomycetota</taxon>
        <taxon>Actinomycetes</taxon>
        <taxon>Micrococcales</taxon>
        <taxon>Bogoriellaceae</taxon>
        <taxon>Georgenia</taxon>
    </lineage>
</organism>
<evidence type="ECO:0000313" key="1">
    <source>
        <dbReference type="EMBL" id="SSA47285.1"/>
    </source>
</evidence>
<dbReference type="EMBL" id="UETB01000024">
    <property type="protein sequence ID" value="SSA47285.1"/>
    <property type="molecule type" value="Genomic_DNA"/>
</dbReference>
<name>A0A2Y9AT89_9MICO</name>
<feature type="non-terminal residue" evidence="1">
    <location>
        <position position="1"/>
    </location>
</feature>